<comment type="similarity">
    <text evidence="4">Belongs to the tRNA-modifying YgfZ family.</text>
</comment>
<dbReference type="Pfam" id="PF21130">
    <property type="entry name" value="YgfZ_barrel"/>
    <property type="match status" value="1"/>
</dbReference>
<dbReference type="PANTHER" id="PTHR22602">
    <property type="entry name" value="TRANSFERASE CAF17, MITOCHONDRIAL-RELATED"/>
    <property type="match status" value="1"/>
</dbReference>
<dbReference type="InterPro" id="IPR029043">
    <property type="entry name" value="GcvT/YgfZ_C"/>
</dbReference>
<keyword evidence="1 4" id="KW-0963">Cytoplasm</keyword>
<dbReference type="GO" id="GO:0005737">
    <property type="term" value="C:cytoplasm"/>
    <property type="evidence" value="ECO:0007669"/>
    <property type="project" value="UniProtKB-SubCell"/>
</dbReference>
<dbReference type="AlphaFoldDB" id="A0A3B0M1X8"/>
<comment type="function">
    <text evidence="4">Folate-binding protein involved in regulating the level of ATP-DnaA and in the modification of some tRNAs. It is probably a key factor in regulatory networks that act via tRNA modification, such as initiation of chromosomal replication.</text>
</comment>
<evidence type="ECO:0000256" key="3">
    <source>
        <dbReference type="ARBA" id="ARBA00022954"/>
    </source>
</evidence>
<dbReference type="InterPro" id="IPR048451">
    <property type="entry name" value="YgfZ_barrel"/>
</dbReference>
<feature type="binding site" evidence="4">
    <location>
        <position position="28"/>
    </location>
    <ligand>
        <name>folate</name>
        <dbReference type="ChEBI" id="CHEBI:62501"/>
    </ligand>
</feature>
<comment type="subcellular location">
    <subcellularLocation>
        <location evidence="4">Cytoplasm</location>
    </subcellularLocation>
</comment>
<dbReference type="InterPro" id="IPR045179">
    <property type="entry name" value="YgfZ/GcvT"/>
</dbReference>
<sequence length="328" mass="36452">MTSLNKFTPATCEIDHPLPLTLMSLNDWSFITAIGVDAEKYLQGQLTADIATLTAQQHIFTAHCDAKGKMWSTLRLFHYNQGVGYILRTSVTAKQLTELKKYAVFSQITLSQQHNTVLLGAAGQEVSDALSSHFSLLPDKEKPVIHLWQTTLLHFSLPFERFLIITDSATAAELTKHFPQHGDSQQWLAFDIAAGIANIDVENSEQFIPQAANLQALPASISFQKGCYSGQETVARAKYRGANKRAMFWLTGTANTLPKTGDAIEWKIGDNWRRTGTVLAAVTMTKGFISVQVVMNNDMPKESIFRLVDETNSQLTIQPLPYSLSEEE</sequence>
<dbReference type="NCBIfam" id="TIGR03317">
    <property type="entry name" value="ygfZ_signature"/>
    <property type="match status" value="1"/>
</dbReference>
<evidence type="ECO:0000256" key="4">
    <source>
        <dbReference type="HAMAP-Rule" id="MF_01175"/>
    </source>
</evidence>
<dbReference type="GO" id="GO:0008033">
    <property type="term" value="P:tRNA processing"/>
    <property type="evidence" value="ECO:0007669"/>
    <property type="project" value="UniProtKB-UniRule"/>
</dbReference>
<evidence type="ECO:0000256" key="2">
    <source>
        <dbReference type="ARBA" id="ARBA00022694"/>
    </source>
</evidence>
<protein>
    <recommendedName>
        <fullName evidence="4">tRNA-modifying protein YgfZ</fullName>
    </recommendedName>
</protein>
<feature type="domain" description="tRNA-modifying protein YgfZ-like beta-barrel" evidence="5">
    <location>
        <begin position="243"/>
        <end position="310"/>
    </location>
</feature>
<keyword evidence="3 4" id="KW-0290">Folate-binding</keyword>
<dbReference type="PANTHER" id="PTHR22602:SF0">
    <property type="entry name" value="TRANSFERASE CAF17, MITOCHONDRIAL-RELATED"/>
    <property type="match status" value="1"/>
</dbReference>
<proteinExistence type="inferred from homology"/>
<keyword evidence="2 4" id="KW-0819">tRNA processing</keyword>
<evidence type="ECO:0000259" key="5">
    <source>
        <dbReference type="Pfam" id="PF21130"/>
    </source>
</evidence>
<accession>A0A3B0M1X8</accession>
<dbReference type="GO" id="GO:0005542">
    <property type="term" value="F:folic acid binding"/>
    <property type="evidence" value="ECO:0007669"/>
    <property type="project" value="UniProtKB-UniRule"/>
</dbReference>
<dbReference type="GO" id="GO:0016226">
    <property type="term" value="P:iron-sulfur cluster assembly"/>
    <property type="evidence" value="ECO:0007669"/>
    <property type="project" value="TreeGrafter"/>
</dbReference>
<dbReference type="Gene3D" id="3.30.70.1630">
    <property type="match status" value="1"/>
</dbReference>
<evidence type="ECO:0000313" key="6">
    <source>
        <dbReference type="EMBL" id="SSW96203.1"/>
    </source>
</evidence>
<dbReference type="SUPFAM" id="SSF101790">
    <property type="entry name" value="Aminomethyltransferase beta-barrel domain"/>
    <property type="match status" value="1"/>
</dbReference>
<dbReference type="InterPro" id="IPR023758">
    <property type="entry name" value="tRNA-modifying_YgfZ"/>
</dbReference>
<dbReference type="Gene3D" id="3.30.70.1400">
    <property type="entry name" value="Aminomethyltransferase beta-barrel domains"/>
    <property type="match status" value="1"/>
</dbReference>
<dbReference type="EMBL" id="UFQR01000010">
    <property type="protein sequence ID" value="SSW96203.1"/>
    <property type="molecule type" value="Genomic_DNA"/>
</dbReference>
<dbReference type="SUPFAM" id="SSF103025">
    <property type="entry name" value="Folate-binding domain"/>
    <property type="match status" value="1"/>
</dbReference>
<evidence type="ECO:0000256" key="1">
    <source>
        <dbReference type="ARBA" id="ARBA00022490"/>
    </source>
</evidence>
<reference evidence="6" key="1">
    <citation type="submission" date="2018-04" db="EMBL/GenBank/DDBJ databases">
        <authorList>
            <person name="Go L.Y."/>
            <person name="Mitchell J.A."/>
        </authorList>
    </citation>
    <scope>NUCLEOTIDE SEQUENCE</scope>
    <source>
        <strain evidence="6">ARTV</strain>
    </source>
</reference>
<feature type="binding site" evidence="4">
    <location>
        <position position="187"/>
    </location>
    <ligand>
        <name>folate</name>
        <dbReference type="ChEBI" id="CHEBI:62501"/>
    </ligand>
</feature>
<name>A0A3B0M1X8_9GAMM</name>
<dbReference type="GO" id="GO:0009451">
    <property type="term" value="P:RNA modification"/>
    <property type="evidence" value="ECO:0007669"/>
    <property type="project" value="InterPro"/>
</dbReference>
<dbReference type="Gene3D" id="2.40.30.160">
    <property type="match status" value="1"/>
</dbReference>
<dbReference type="NCBIfam" id="NF007110">
    <property type="entry name" value="PRK09559.1"/>
    <property type="match status" value="1"/>
</dbReference>
<gene>
    <name evidence="6" type="primary">ygfZ</name>
    <name evidence="6" type="ORF">ARTV_2468</name>
</gene>
<organism evidence="6">
    <name type="scientific">Arsenophonus endosymbiont of Trialeurodes vaporariorum</name>
    <dbReference type="NCBI Taxonomy" id="235567"/>
    <lineage>
        <taxon>Bacteria</taxon>
        <taxon>Pseudomonadati</taxon>
        <taxon>Pseudomonadota</taxon>
        <taxon>Gammaproteobacteria</taxon>
        <taxon>Enterobacterales</taxon>
        <taxon>Morganellaceae</taxon>
        <taxon>Arsenophonus</taxon>
    </lineage>
</organism>
<dbReference type="InterPro" id="IPR017703">
    <property type="entry name" value="YgfZ/GCV_T_CS"/>
</dbReference>
<dbReference type="HAMAP" id="MF_01175">
    <property type="entry name" value="tRNA_modifying_YgfZ"/>
    <property type="match status" value="1"/>
</dbReference>